<evidence type="ECO:0000256" key="1">
    <source>
        <dbReference type="ARBA" id="ARBA00001936"/>
    </source>
</evidence>
<dbReference type="AlphaFoldDB" id="A0A1F5N1C0"/>
<evidence type="ECO:0000256" key="11">
    <source>
        <dbReference type="ARBA" id="ARBA00022842"/>
    </source>
</evidence>
<dbReference type="Pfam" id="PF02786">
    <property type="entry name" value="CPSase_L_D2"/>
    <property type="match status" value="2"/>
</dbReference>
<dbReference type="InterPro" id="IPR011761">
    <property type="entry name" value="ATP-grasp"/>
</dbReference>
<dbReference type="InterPro" id="IPR005483">
    <property type="entry name" value="CPSase_dom"/>
</dbReference>
<keyword evidence="6" id="KW-0028">Amino-acid biosynthesis</keyword>
<evidence type="ECO:0000259" key="17">
    <source>
        <dbReference type="PROSITE" id="PS51855"/>
    </source>
</evidence>
<dbReference type="Pfam" id="PF02787">
    <property type="entry name" value="CPSase_L_D3"/>
    <property type="match status" value="1"/>
</dbReference>
<evidence type="ECO:0000256" key="3">
    <source>
        <dbReference type="ARBA" id="ARBA00009799"/>
    </source>
</evidence>
<proteinExistence type="inferred from homology"/>
<dbReference type="NCBIfam" id="TIGR01369">
    <property type="entry name" value="CPSaseII_lrg"/>
    <property type="match status" value="1"/>
</dbReference>
<dbReference type="GO" id="GO:0004087">
    <property type="term" value="F:carbamoyl-phosphate synthase (ammonia) activity"/>
    <property type="evidence" value="ECO:0007669"/>
    <property type="project" value="UniProtKB-EC"/>
</dbReference>
<feature type="domain" description="ATP-grasp" evidence="16">
    <location>
        <begin position="128"/>
        <end position="320"/>
    </location>
</feature>
<dbReference type="Pfam" id="PF02142">
    <property type="entry name" value="MGS"/>
    <property type="match status" value="1"/>
</dbReference>
<keyword evidence="10 15" id="KW-0067">ATP-binding</keyword>
<dbReference type="NCBIfam" id="NF003671">
    <property type="entry name" value="PRK05294.1"/>
    <property type="match status" value="1"/>
</dbReference>
<dbReference type="SUPFAM" id="SSF48108">
    <property type="entry name" value="Carbamoyl phosphate synthetase, large subunit connection domain"/>
    <property type="match status" value="1"/>
</dbReference>
<evidence type="ECO:0000259" key="16">
    <source>
        <dbReference type="PROSITE" id="PS50975"/>
    </source>
</evidence>
<evidence type="ECO:0000313" key="18">
    <source>
        <dbReference type="EMBL" id="OGE71372.1"/>
    </source>
</evidence>
<sequence>MMKKILVLGSGALKIGEAGEFDYSGSQALKTLKEENTKAVLVNPNIATIQTSKDLAGKIYFLPVTPYFVEEVIKKEKPDGIFLSFGGQTALNCGLTLENLGIFNKYGVKVLGTPIKSIQATEDREIFAKELDKIDIKVPKGGFADSLDQALKIAQKMDYPLLIRSGFSLGGLGSGVVRNKEELIKKVSVTLKHTPQIAVEEYLEHWKEIEYEVVRDNLGNKITVCNMENLDPLGIHTGESIVVAPSQTLNNYQYHFLRKLALQVIEHLGIVGECNIQFALNPKNNDYRVIEVNARLSRSSALASKATGYPLAYIAAKIGLGYNLPELKNSVTLSTSAFFEPALDYIVVKIPRWDLQKFIGAEESIGSEMKSVGEVMAIGRSFPEALQKAIRMLETGQDGLLNGSKLNDSQLLPSTQRLFAIAQKMAKGEAIENIYSATGIDPWFLYQIKEMVGFEQKLGRQSPSPLGARSRQTIFKAKRLGFSDRLIAKKLKTTEEKIRVYRKQHGIVPKLKHIDTLAAEYPAKTNYLYLTYHGETSEFLKSPKSLKKAIVLGSGPYRIGSSVEFDWCSVTAAATLRSKGIQTIIVNCNPETVSTDYDLADKLYFEELTLERISDILDIEKQTDGKSQVSLVLGFGGQVPNNLAMSAYRANYHILGTSPASIDQAENRDKFSKLLDKLGIEQPAWSILKNVTDAVRFAKTIGYPVLIRPSYVLSGSAMNVAYSAQELKKFLQQATQVSSEHPVVISKFMEMAKEIEIDGVGQEGKLLIYAISEHVENAGVHSGDATIVLPPQRLYLETVRKIKEATKKIIAELKITGPFNIQFLAKDNKILVIELNLRASRSFPFVSKVTGYNFVEIATQVMLGEKLSGDYKTIDLDYVAVKAPQFSFNRIKGADPRLRVEMSSTGEVACFGNDLSESYLKSLLATGFKWPKKSIFLSIGGSKNKLDLLSSVKKLDKLGFKLYTTEHTYLFLKENNINSSRVYKISENKGPSVLDLLKEGEIDLAINISDGGSPKVESDGYVIRRNCIDLGIPLVTNLQSAELLASSLESKRIEDLEIKSWDEYVTV</sequence>
<dbReference type="FunFam" id="3.30.470.20:FF:000001">
    <property type="entry name" value="Carbamoyl-phosphate synthase large chain"/>
    <property type="match status" value="1"/>
</dbReference>
<evidence type="ECO:0000256" key="9">
    <source>
        <dbReference type="ARBA" id="ARBA00022741"/>
    </source>
</evidence>
<dbReference type="GO" id="GO:0004088">
    <property type="term" value="F:carbamoyl-phosphate synthase (glutamine-hydrolyzing) activity"/>
    <property type="evidence" value="ECO:0007669"/>
    <property type="project" value="TreeGrafter"/>
</dbReference>
<dbReference type="GO" id="GO:0005737">
    <property type="term" value="C:cytoplasm"/>
    <property type="evidence" value="ECO:0007669"/>
    <property type="project" value="TreeGrafter"/>
</dbReference>
<evidence type="ECO:0000256" key="6">
    <source>
        <dbReference type="ARBA" id="ARBA00022605"/>
    </source>
</evidence>
<evidence type="ECO:0000256" key="7">
    <source>
        <dbReference type="ARBA" id="ARBA00022723"/>
    </source>
</evidence>
<dbReference type="FunFam" id="3.40.50.20:FF:000001">
    <property type="entry name" value="Carbamoyl-phosphate synthase large chain"/>
    <property type="match status" value="1"/>
</dbReference>
<accession>A0A1F5N1C0</accession>
<dbReference type="Gene3D" id="3.30.1490.20">
    <property type="entry name" value="ATP-grasp fold, A domain"/>
    <property type="match status" value="1"/>
</dbReference>
<dbReference type="GO" id="GO:0005524">
    <property type="term" value="F:ATP binding"/>
    <property type="evidence" value="ECO:0007669"/>
    <property type="project" value="UniProtKB-UniRule"/>
</dbReference>
<dbReference type="InterPro" id="IPR011607">
    <property type="entry name" value="MGS-like_dom"/>
</dbReference>
<comment type="cofactor">
    <cofactor evidence="1">
        <name>Mn(2+)</name>
        <dbReference type="ChEBI" id="CHEBI:29035"/>
    </cofactor>
</comment>
<dbReference type="InterPro" id="IPR005480">
    <property type="entry name" value="CPSase_lsu_oligo"/>
</dbReference>
<dbReference type="FunFam" id="3.30.470.20:FF:000051">
    <property type="entry name" value="Carbamoyl phosphate synthetase II"/>
    <property type="match status" value="1"/>
</dbReference>
<dbReference type="FunFam" id="1.10.1030.10:FF:000002">
    <property type="entry name" value="Carbamoyl-phosphate synthase large chain"/>
    <property type="match status" value="1"/>
</dbReference>
<dbReference type="STRING" id="1797794.A3H40_03710"/>
<dbReference type="Gene3D" id="3.30.470.20">
    <property type="entry name" value="ATP-grasp fold, B domain"/>
    <property type="match status" value="2"/>
</dbReference>
<keyword evidence="9 15" id="KW-0547">Nucleotide-binding</keyword>
<keyword evidence="5" id="KW-0436">Ligase</keyword>
<evidence type="ECO:0000256" key="15">
    <source>
        <dbReference type="PROSITE-ProRule" id="PRU00409"/>
    </source>
</evidence>
<feature type="domain" description="ATP-grasp" evidence="16">
    <location>
        <begin position="672"/>
        <end position="863"/>
    </location>
</feature>
<evidence type="ECO:0000256" key="8">
    <source>
        <dbReference type="ARBA" id="ARBA00022737"/>
    </source>
</evidence>
<dbReference type="PANTHER" id="PTHR11405:SF53">
    <property type="entry name" value="CARBAMOYL-PHOSPHATE SYNTHASE [AMMONIA], MITOCHONDRIAL"/>
    <property type="match status" value="1"/>
</dbReference>
<feature type="domain" description="MGS-like" evidence="17">
    <location>
        <begin position="928"/>
        <end position="1067"/>
    </location>
</feature>
<dbReference type="InterPro" id="IPR006275">
    <property type="entry name" value="CPSase_lsu"/>
</dbReference>
<comment type="catalytic activity">
    <reaction evidence="14">
        <text>hydrogencarbonate + NH4(+) + 2 ATP = carbamoyl phosphate + 2 ADP + phosphate + 2 H(+)</text>
        <dbReference type="Rhea" id="RHEA:18029"/>
        <dbReference type="ChEBI" id="CHEBI:15378"/>
        <dbReference type="ChEBI" id="CHEBI:17544"/>
        <dbReference type="ChEBI" id="CHEBI:28938"/>
        <dbReference type="ChEBI" id="CHEBI:30616"/>
        <dbReference type="ChEBI" id="CHEBI:43474"/>
        <dbReference type="ChEBI" id="CHEBI:58228"/>
        <dbReference type="ChEBI" id="CHEBI:456216"/>
        <dbReference type="EC" id="6.3.4.16"/>
    </reaction>
</comment>
<organism evidence="18 19">
    <name type="scientific">Candidatus Daviesbacteria bacterium RIFCSPLOWO2_02_FULL_38_15</name>
    <dbReference type="NCBI Taxonomy" id="1797794"/>
    <lineage>
        <taxon>Bacteria</taxon>
        <taxon>Candidatus Daviesiibacteriota</taxon>
    </lineage>
</organism>
<dbReference type="NCBIfam" id="NF009455">
    <property type="entry name" value="PRK12815.1"/>
    <property type="match status" value="1"/>
</dbReference>
<evidence type="ECO:0000256" key="10">
    <source>
        <dbReference type="ARBA" id="ARBA00022840"/>
    </source>
</evidence>
<dbReference type="InterPro" id="IPR013815">
    <property type="entry name" value="ATP_grasp_subdomain_1"/>
</dbReference>
<dbReference type="EMBL" id="MFDV01000019">
    <property type="protein sequence ID" value="OGE71372.1"/>
    <property type="molecule type" value="Genomic_DNA"/>
</dbReference>
<dbReference type="Proteomes" id="UP000177057">
    <property type="component" value="Unassembled WGS sequence"/>
</dbReference>
<comment type="caution">
    <text evidence="18">The sequence shown here is derived from an EMBL/GenBank/DDBJ whole genome shotgun (WGS) entry which is preliminary data.</text>
</comment>
<dbReference type="SUPFAM" id="SSF56059">
    <property type="entry name" value="Glutathione synthetase ATP-binding domain-like"/>
    <property type="match status" value="2"/>
</dbReference>
<evidence type="ECO:0000256" key="4">
    <source>
        <dbReference type="ARBA" id="ARBA00022571"/>
    </source>
</evidence>
<reference evidence="18 19" key="1">
    <citation type="journal article" date="2016" name="Nat. Commun.">
        <title>Thousands of microbial genomes shed light on interconnected biogeochemical processes in an aquifer system.</title>
        <authorList>
            <person name="Anantharaman K."/>
            <person name="Brown C.T."/>
            <person name="Hug L.A."/>
            <person name="Sharon I."/>
            <person name="Castelle C.J."/>
            <person name="Probst A.J."/>
            <person name="Thomas B.C."/>
            <person name="Singh A."/>
            <person name="Wilkins M.J."/>
            <person name="Karaoz U."/>
            <person name="Brodie E.L."/>
            <person name="Williams K.H."/>
            <person name="Hubbard S.S."/>
            <person name="Banfield J.F."/>
        </authorList>
    </citation>
    <scope>NUCLEOTIDE SEQUENCE [LARGE SCALE GENOMIC DNA]</scope>
</reference>
<dbReference type="PRINTS" id="PR00098">
    <property type="entry name" value="CPSASE"/>
</dbReference>
<dbReference type="SUPFAM" id="SSF52335">
    <property type="entry name" value="Methylglyoxal synthase-like"/>
    <property type="match status" value="1"/>
</dbReference>
<dbReference type="PROSITE" id="PS50975">
    <property type="entry name" value="ATP_GRASP"/>
    <property type="match status" value="2"/>
</dbReference>
<dbReference type="SMART" id="SM01096">
    <property type="entry name" value="CPSase_L_D3"/>
    <property type="match status" value="1"/>
</dbReference>
<keyword evidence="8" id="KW-0677">Repeat</keyword>
<evidence type="ECO:0000256" key="5">
    <source>
        <dbReference type="ARBA" id="ARBA00022598"/>
    </source>
</evidence>
<keyword evidence="4" id="KW-0055">Arginine biosynthesis</keyword>
<dbReference type="Gene3D" id="1.10.1030.10">
    <property type="entry name" value="Carbamoyl-phosphate synthetase, large subunit oligomerisation domain"/>
    <property type="match status" value="1"/>
</dbReference>
<name>A0A1F5N1C0_9BACT</name>
<dbReference type="Gene3D" id="3.40.50.20">
    <property type="match status" value="2"/>
</dbReference>
<dbReference type="PROSITE" id="PS00866">
    <property type="entry name" value="CPSASE_1"/>
    <property type="match status" value="1"/>
</dbReference>
<dbReference type="PANTHER" id="PTHR11405">
    <property type="entry name" value="CARBAMOYLTRANSFERASE FAMILY MEMBER"/>
    <property type="match status" value="1"/>
</dbReference>
<keyword evidence="11" id="KW-0460">Magnesium</keyword>
<evidence type="ECO:0000256" key="13">
    <source>
        <dbReference type="ARBA" id="ARBA00023211"/>
    </source>
</evidence>
<dbReference type="InterPro" id="IPR005479">
    <property type="entry name" value="CPAse_ATP-bd"/>
</dbReference>
<dbReference type="FunFam" id="3.40.50.20:FF:000002">
    <property type="entry name" value="Carbamoyl-phosphate synthase large chain"/>
    <property type="match status" value="1"/>
</dbReference>
<evidence type="ECO:0000256" key="2">
    <source>
        <dbReference type="ARBA" id="ARBA00004730"/>
    </source>
</evidence>
<dbReference type="Gene3D" id="3.40.50.1380">
    <property type="entry name" value="Methylglyoxal synthase-like domain"/>
    <property type="match status" value="1"/>
</dbReference>
<dbReference type="FunFam" id="3.30.1490.20:FF:000001">
    <property type="entry name" value="Carbamoyl-phosphate synthase large chain"/>
    <property type="match status" value="1"/>
</dbReference>
<gene>
    <name evidence="18" type="ORF">A3H40_03710</name>
</gene>
<dbReference type="InterPro" id="IPR036914">
    <property type="entry name" value="MGS-like_dom_sf"/>
</dbReference>
<keyword evidence="13" id="KW-0464">Manganese</keyword>
<dbReference type="SUPFAM" id="SSF52440">
    <property type="entry name" value="PreATP-grasp domain"/>
    <property type="match status" value="2"/>
</dbReference>
<keyword evidence="12" id="KW-0665">Pyrimidine biosynthesis</keyword>
<evidence type="ECO:0000313" key="19">
    <source>
        <dbReference type="Proteomes" id="UP000177057"/>
    </source>
</evidence>
<dbReference type="GO" id="GO:0006221">
    <property type="term" value="P:pyrimidine nucleotide biosynthetic process"/>
    <property type="evidence" value="ECO:0007669"/>
    <property type="project" value="UniProtKB-KW"/>
</dbReference>
<comment type="similarity">
    <text evidence="3">Belongs to the CarB family.</text>
</comment>
<dbReference type="PROSITE" id="PS51855">
    <property type="entry name" value="MGS"/>
    <property type="match status" value="1"/>
</dbReference>
<dbReference type="SMART" id="SM00851">
    <property type="entry name" value="MGS"/>
    <property type="match status" value="1"/>
</dbReference>
<dbReference type="InterPro" id="IPR036897">
    <property type="entry name" value="CarbamoylP_synth_lsu_oligo_sf"/>
</dbReference>
<dbReference type="PROSITE" id="PS00867">
    <property type="entry name" value="CPSASE_2"/>
    <property type="match status" value="2"/>
</dbReference>
<dbReference type="Pfam" id="PF25596">
    <property type="entry name" value="CPSase_L_D1"/>
    <property type="match status" value="2"/>
</dbReference>
<evidence type="ECO:0000256" key="14">
    <source>
        <dbReference type="ARBA" id="ARBA00047359"/>
    </source>
</evidence>
<protein>
    <submittedName>
        <fullName evidence="18">Carbamoyl phosphate synthase large subunit</fullName>
    </submittedName>
</protein>
<dbReference type="GO" id="GO:0006541">
    <property type="term" value="P:glutamine metabolic process"/>
    <property type="evidence" value="ECO:0007669"/>
    <property type="project" value="TreeGrafter"/>
</dbReference>
<comment type="pathway">
    <text evidence="2">Amino-acid biosynthesis; L-arginine biosynthesis.</text>
</comment>
<dbReference type="GO" id="GO:0006526">
    <property type="term" value="P:L-arginine biosynthetic process"/>
    <property type="evidence" value="ECO:0007669"/>
    <property type="project" value="UniProtKB-KW"/>
</dbReference>
<dbReference type="GO" id="GO:0046872">
    <property type="term" value="F:metal ion binding"/>
    <property type="evidence" value="ECO:0007669"/>
    <property type="project" value="UniProtKB-KW"/>
</dbReference>
<dbReference type="InterPro" id="IPR058047">
    <property type="entry name" value="CPSase_preATP-grasp"/>
</dbReference>
<keyword evidence="7" id="KW-0479">Metal-binding</keyword>
<evidence type="ECO:0000256" key="12">
    <source>
        <dbReference type="ARBA" id="ARBA00022975"/>
    </source>
</evidence>
<dbReference type="InterPro" id="IPR016185">
    <property type="entry name" value="PreATP-grasp_dom_sf"/>
</dbReference>